<feature type="transmembrane region" description="Helical" evidence="1">
    <location>
        <begin position="143"/>
        <end position="168"/>
    </location>
</feature>
<dbReference type="Gene3D" id="1.10.1760.20">
    <property type="match status" value="1"/>
</dbReference>
<keyword evidence="1" id="KW-0812">Transmembrane</keyword>
<sequence>MAVTTVLRSIAILLLGSGICLVLIQTYTIATVVLLLAAFLVFLVRLEKRQLTARELILIATLSATAAIARLPFAAIPSVQATSFVVIVTGVVFGSGAGFLVGAVAACASNLFLGQGLWTPFQMLAWGLMGAGAGWLRRMPTWILCFYGAVTGLLFGWFMNVVTLLPFLETISWEMVILTYVQSIWFDVAHACANVIFLALFSRSWIRLLTRYRDVHGVLH</sequence>
<evidence type="ECO:0000313" key="2">
    <source>
        <dbReference type="EMBL" id="TDQ42019.1"/>
    </source>
</evidence>
<gene>
    <name evidence="2" type="ORF">EV213_10247</name>
</gene>
<organism evidence="2 3">
    <name type="scientific">Aureibacillus halotolerans</name>
    <dbReference type="NCBI Taxonomy" id="1508390"/>
    <lineage>
        <taxon>Bacteria</taxon>
        <taxon>Bacillati</taxon>
        <taxon>Bacillota</taxon>
        <taxon>Bacilli</taxon>
        <taxon>Bacillales</taxon>
        <taxon>Bacillaceae</taxon>
        <taxon>Aureibacillus</taxon>
    </lineage>
</organism>
<keyword evidence="1" id="KW-0472">Membrane</keyword>
<evidence type="ECO:0000313" key="3">
    <source>
        <dbReference type="Proteomes" id="UP000295632"/>
    </source>
</evidence>
<feature type="transmembrane region" description="Helical" evidence="1">
    <location>
        <begin position="117"/>
        <end position="136"/>
    </location>
</feature>
<keyword evidence="3" id="KW-1185">Reference proteome</keyword>
<reference evidence="2 3" key="1">
    <citation type="submission" date="2019-03" db="EMBL/GenBank/DDBJ databases">
        <title>Genomic Encyclopedia of Type Strains, Phase IV (KMG-IV): sequencing the most valuable type-strain genomes for metagenomic binning, comparative biology and taxonomic classification.</title>
        <authorList>
            <person name="Goeker M."/>
        </authorList>
    </citation>
    <scope>NUCLEOTIDE SEQUENCE [LARGE SCALE GENOMIC DNA]</scope>
    <source>
        <strain evidence="2 3">DSM 28697</strain>
    </source>
</reference>
<protein>
    <submittedName>
        <fullName evidence="2">Energy-coupling factor transport system substrate-specific component</fullName>
    </submittedName>
</protein>
<name>A0A4R6UAT2_9BACI</name>
<dbReference type="Proteomes" id="UP000295632">
    <property type="component" value="Unassembled WGS sequence"/>
</dbReference>
<accession>A0A4R6UAT2</accession>
<keyword evidence="1" id="KW-1133">Transmembrane helix</keyword>
<proteinExistence type="predicted"/>
<feature type="transmembrane region" description="Helical" evidence="1">
    <location>
        <begin position="180"/>
        <end position="201"/>
    </location>
</feature>
<feature type="transmembrane region" description="Helical" evidence="1">
    <location>
        <begin position="12"/>
        <end position="44"/>
    </location>
</feature>
<dbReference type="AlphaFoldDB" id="A0A4R6UAT2"/>
<feature type="transmembrane region" description="Helical" evidence="1">
    <location>
        <begin position="85"/>
        <end position="111"/>
    </location>
</feature>
<dbReference type="RefSeq" id="WP_133578918.1">
    <property type="nucleotide sequence ID" value="NZ_SNYJ01000002.1"/>
</dbReference>
<dbReference type="OrthoDB" id="5198189at2"/>
<dbReference type="EMBL" id="SNYJ01000002">
    <property type="protein sequence ID" value="TDQ42019.1"/>
    <property type="molecule type" value="Genomic_DNA"/>
</dbReference>
<evidence type="ECO:0000256" key="1">
    <source>
        <dbReference type="SAM" id="Phobius"/>
    </source>
</evidence>
<comment type="caution">
    <text evidence="2">The sequence shown here is derived from an EMBL/GenBank/DDBJ whole genome shotgun (WGS) entry which is preliminary data.</text>
</comment>